<keyword evidence="1" id="KW-0812">Transmembrane</keyword>
<dbReference type="AlphaFoldDB" id="A0A231H528"/>
<feature type="transmembrane region" description="Helical" evidence="1">
    <location>
        <begin position="229"/>
        <end position="248"/>
    </location>
</feature>
<feature type="transmembrane region" description="Helical" evidence="1">
    <location>
        <begin position="484"/>
        <end position="504"/>
    </location>
</feature>
<feature type="transmembrane region" description="Helical" evidence="1">
    <location>
        <begin position="376"/>
        <end position="397"/>
    </location>
</feature>
<evidence type="ECO:0000313" key="2">
    <source>
        <dbReference type="EMBL" id="OXR43964.1"/>
    </source>
</evidence>
<proteinExistence type="predicted"/>
<feature type="transmembrane region" description="Helical" evidence="1">
    <location>
        <begin position="61"/>
        <end position="79"/>
    </location>
</feature>
<evidence type="ECO:0000313" key="3">
    <source>
        <dbReference type="Proteomes" id="UP000215506"/>
    </source>
</evidence>
<name>A0A231H528_9NOCA</name>
<dbReference type="Proteomes" id="UP000215506">
    <property type="component" value="Unassembled WGS sequence"/>
</dbReference>
<reference evidence="2 3" key="1">
    <citation type="submission" date="2017-07" db="EMBL/GenBank/DDBJ databases">
        <title>First draft Genome Sequence of Nocardia cerradoensis isolated from human infection.</title>
        <authorList>
            <person name="Carrasco G."/>
        </authorList>
    </citation>
    <scope>NUCLEOTIDE SEQUENCE [LARGE SCALE GENOMIC DNA]</scope>
    <source>
        <strain evidence="2 3">CNM20130759</strain>
    </source>
</reference>
<dbReference type="EMBL" id="NGAF01000008">
    <property type="protein sequence ID" value="OXR43964.1"/>
    <property type="molecule type" value="Genomic_DNA"/>
</dbReference>
<sequence length="525" mass="55201">MVGVLIRMRWRLTARAMTGGRAAVGFWIGLLFGLVAAAGTAVLMATAGHGWEPRAAINVAATLYAVWTLGWLAGPILTGSSDETLQPEHFRLLPLTYRQLSVGLAAVVFTGPAGAVNLIAFAGLVAIGIQLGVVPTVFAVLGMCLQLVFVVLLSRALLAWIGAAMRSRRGRDLGVVLAALTGLAYYPLQLLLSYLGPRLEHVSPALGATLRVLPSGWAPYAVQAAEDGHWWLGVAALAGLAALSALLWQAWAVLLRRRLTTTAAAAGPVRAQAGSDRLERMIRPTPVGAVVLKELRTWWRDGRRRAALLPLMLIGVVLPIFLGLQNGGASVPFAGVFVVWLAAMASANMYAFDGTALWHTLVIPGAVRADVRGRMIAWLLVVGPLAVALTLILPGAVGRPQMYPWAVSTLPVVVGVGVAASMFLSVYAAYPLPQQRGNPFAGNSGNPGCARALVQLAVGFGQLVVNLPVLGLLALGAYLHNALVQWSALPVGIVLGVGAALLGAQMVTRRVETRGPELLAEVKPR</sequence>
<keyword evidence="3" id="KW-1185">Reference proteome</keyword>
<keyword evidence="1" id="KW-1133">Transmembrane helix</keyword>
<feature type="transmembrane region" description="Helical" evidence="1">
    <location>
        <begin position="306"/>
        <end position="324"/>
    </location>
</feature>
<keyword evidence="1" id="KW-0472">Membrane</keyword>
<accession>A0A231H528</accession>
<feature type="transmembrane region" description="Helical" evidence="1">
    <location>
        <begin position="137"/>
        <end position="161"/>
    </location>
</feature>
<feature type="transmembrane region" description="Helical" evidence="1">
    <location>
        <begin position="453"/>
        <end position="478"/>
    </location>
</feature>
<dbReference type="RefSeq" id="WP_094026238.1">
    <property type="nucleotide sequence ID" value="NZ_NGAF01000008.1"/>
</dbReference>
<evidence type="ECO:0000256" key="1">
    <source>
        <dbReference type="SAM" id="Phobius"/>
    </source>
</evidence>
<protein>
    <recommendedName>
        <fullName evidence="4">ABC-2 type transport system permease protein</fullName>
    </recommendedName>
</protein>
<feature type="transmembrane region" description="Helical" evidence="1">
    <location>
        <begin position="330"/>
        <end position="351"/>
    </location>
</feature>
<feature type="transmembrane region" description="Helical" evidence="1">
    <location>
        <begin position="173"/>
        <end position="195"/>
    </location>
</feature>
<comment type="caution">
    <text evidence="2">The sequence shown here is derived from an EMBL/GenBank/DDBJ whole genome shotgun (WGS) entry which is preliminary data.</text>
</comment>
<evidence type="ECO:0008006" key="4">
    <source>
        <dbReference type="Google" id="ProtNLM"/>
    </source>
</evidence>
<organism evidence="2 3">
    <name type="scientific">Nocardia cerradoensis</name>
    <dbReference type="NCBI Taxonomy" id="85688"/>
    <lineage>
        <taxon>Bacteria</taxon>
        <taxon>Bacillati</taxon>
        <taxon>Actinomycetota</taxon>
        <taxon>Actinomycetes</taxon>
        <taxon>Mycobacteriales</taxon>
        <taxon>Nocardiaceae</taxon>
        <taxon>Nocardia</taxon>
    </lineage>
</organism>
<feature type="transmembrane region" description="Helical" evidence="1">
    <location>
        <begin position="409"/>
        <end position="432"/>
    </location>
</feature>
<feature type="transmembrane region" description="Helical" evidence="1">
    <location>
        <begin position="100"/>
        <end position="131"/>
    </location>
</feature>
<gene>
    <name evidence="2" type="ORF">B7C42_04203</name>
</gene>